<dbReference type="RefSeq" id="WP_065236328.1">
    <property type="nucleotide sequence ID" value="NZ_LNYU01000091.1"/>
</dbReference>
<accession>A0A0W0YA56</accession>
<keyword evidence="3" id="KW-1185">Reference proteome</keyword>
<comment type="caution">
    <text evidence="2">The sequence shown here is derived from an EMBL/GenBank/DDBJ whole genome shotgun (WGS) entry which is preliminary data.</text>
</comment>
<sequence length="349" mass="40524">MDMLDLYSDYLIFQNKYATATGLSDLVDGAFTHDKVTRFLRLEDFGSKSLWSYVKKPVRTQESVGGVLIVDDSIEEKPYTDENEINCWHYSHAKGTVLKGINILTCMIRYDDFSVPIGYEVIKKDISYSDIKSKQTRKKSSVTKNQLFQSLIAQAITNKVMFDYVLADNWFGSKVNMVRIHKDLQKSFIIGIKSNRTLALSENDANNRRFQQVRTLEIEENVAYTVWLRGLDFPVRLLKKVFKNENGSTGILYLVSNDMLSSAERLYEVYQKRWRIEEYHKSIKQNASLTKSPTRTVKTQCNHIYASIIAYCKLEMLKIKTHLNHFAIKYKLIVRANQIAWQELKNMTA</sequence>
<protein>
    <submittedName>
        <fullName evidence="2">Transposase</fullName>
    </submittedName>
</protein>
<dbReference type="InterPro" id="IPR012337">
    <property type="entry name" value="RNaseH-like_sf"/>
</dbReference>
<proteinExistence type="predicted"/>
<dbReference type="SUPFAM" id="SSF53098">
    <property type="entry name" value="Ribonuclease H-like"/>
    <property type="match status" value="1"/>
</dbReference>
<feature type="domain" description="Transposase IS4-like" evidence="1">
    <location>
        <begin position="142"/>
        <end position="312"/>
    </location>
</feature>
<dbReference type="STRING" id="45074.Lsan_3902"/>
<dbReference type="EMBL" id="LNYU01000091">
    <property type="protein sequence ID" value="KTD53492.1"/>
    <property type="molecule type" value="Genomic_DNA"/>
</dbReference>
<dbReference type="GO" id="GO:0004803">
    <property type="term" value="F:transposase activity"/>
    <property type="evidence" value="ECO:0007669"/>
    <property type="project" value="InterPro"/>
</dbReference>
<dbReference type="GO" id="GO:0003677">
    <property type="term" value="F:DNA binding"/>
    <property type="evidence" value="ECO:0007669"/>
    <property type="project" value="InterPro"/>
</dbReference>
<reference evidence="2 3" key="1">
    <citation type="submission" date="2015-11" db="EMBL/GenBank/DDBJ databases">
        <title>Genomic analysis of 38 Legionella species identifies large and diverse effector repertoires.</title>
        <authorList>
            <person name="Burstein D."/>
            <person name="Amaro F."/>
            <person name="Zusman T."/>
            <person name="Lifshitz Z."/>
            <person name="Cohen O."/>
            <person name="Gilbert J.A."/>
            <person name="Pupko T."/>
            <person name="Shuman H.A."/>
            <person name="Segal G."/>
        </authorList>
    </citation>
    <scope>NUCLEOTIDE SEQUENCE [LARGE SCALE GENOMIC DNA]</scope>
    <source>
        <strain evidence="2 3">SC-63-C7</strain>
    </source>
</reference>
<dbReference type="Pfam" id="PF01609">
    <property type="entry name" value="DDE_Tnp_1"/>
    <property type="match status" value="1"/>
</dbReference>
<gene>
    <name evidence="2" type="ORF">Lsan_3902</name>
</gene>
<dbReference type="PATRIC" id="fig|45074.5.peg.4191"/>
<evidence type="ECO:0000259" key="1">
    <source>
        <dbReference type="Pfam" id="PF01609"/>
    </source>
</evidence>
<dbReference type="InterPro" id="IPR002559">
    <property type="entry name" value="Transposase_11"/>
</dbReference>
<evidence type="ECO:0000313" key="2">
    <source>
        <dbReference type="EMBL" id="KTD53492.1"/>
    </source>
</evidence>
<name>A0A0W0YA56_9GAMM</name>
<evidence type="ECO:0000313" key="3">
    <source>
        <dbReference type="Proteomes" id="UP000054703"/>
    </source>
</evidence>
<dbReference type="Proteomes" id="UP000054703">
    <property type="component" value="Unassembled WGS sequence"/>
</dbReference>
<dbReference type="AlphaFoldDB" id="A0A0W0YA56"/>
<dbReference type="GO" id="GO:0006313">
    <property type="term" value="P:DNA transposition"/>
    <property type="evidence" value="ECO:0007669"/>
    <property type="project" value="InterPro"/>
</dbReference>
<organism evidence="2 3">
    <name type="scientific">Legionella santicrucis</name>
    <dbReference type="NCBI Taxonomy" id="45074"/>
    <lineage>
        <taxon>Bacteria</taxon>
        <taxon>Pseudomonadati</taxon>
        <taxon>Pseudomonadota</taxon>
        <taxon>Gammaproteobacteria</taxon>
        <taxon>Legionellales</taxon>
        <taxon>Legionellaceae</taxon>
        <taxon>Legionella</taxon>
    </lineage>
</organism>